<evidence type="ECO:0000313" key="4">
    <source>
        <dbReference type="Proteomes" id="UP000095751"/>
    </source>
</evidence>
<gene>
    <name evidence="3" type="ORF">FRACYDRAFT_237336</name>
</gene>
<accession>A0A1E7FLP4</accession>
<organism evidence="3 4">
    <name type="scientific">Fragilariopsis cylindrus CCMP1102</name>
    <dbReference type="NCBI Taxonomy" id="635003"/>
    <lineage>
        <taxon>Eukaryota</taxon>
        <taxon>Sar</taxon>
        <taxon>Stramenopiles</taxon>
        <taxon>Ochrophyta</taxon>
        <taxon>Bacillariophyta</taxon>
        <taxon>Bacillariophyceae</taxon>
        <taxon>Bacillariophycidae</taxon>
        <taxon>Bacillariales</taxon>
        <taxon>Bacillariaceae</taxon>
        <taxon>Fragilariopsis</taxon>
    </lineage>
</organism>
<reference evidence="3 4" key="1">
    <citation type="submission" date="2016-09" db="EMBL/GenBank/DDBJ databases">
        <title>Extensive genetic diversity and differential bi-allelic expression allows diatom success in the polar Southern Ocean.</title>
        <authorList>
            <consortium name="DOE Joint Genome Institute"/>
            <person name="Mock T."/>
            <person name="Otillar R.P."/>
            <person name="Strauss J."/>
            <person name="Dupont C."/>
            <person name="Frickenhaus S."/>
            <person name="Maumus F."/>
            <person name="Mcmullan M."/>
            <person name="Sanges R."/>
            <person name="Schmutz J."/>
            <person name="Toseland A."/>
            <person name="Valas R."/>
            <person name="Veluchamy A."/>
            <person name="Ward B.J."/>
            <person name="Allen A."/>
            <person name="Barry K."/>
            <person name="Falciatore A."/>
            <person name="Ferrante M."/>
            <person name="Fortunato A.E."/>
            <person name="Gloeckner G."/>
            <person name="Gruber A."/>
            <person name="Hipkin R."/>
            <person name="Janech M."/>
            <person name="Kroth P."/>
            <person name="Leese F."/>
            <person name="Lindquist E."/>
            <person name="Lyon B.R."/>
            <person name="Martin J."/>
            <person name="Mayer C."/>
            <person name="Parker M."/>
            <person name="Quesneville H."/>
            <person name="Raymond J."/>
            <person name="Uhlig C."/>
            <person name="Valentin K.U."/>
            <person name="Worden A.Z."/>
            <person name="Armbrust E.V."/>
            <person name="Bowler C."/>
            <person name="Green B."/>
            <person name="Moulton V."/>
            <person name="Van Oosterhout C."/>
            <person name="Grigoriev I."/>
        </authorList>
    </citation>
    <scope>NUCLEOTIDE SEQUENCE [LARGE SCALE GENOMIC DNA]</scope>
    <source>
        <strain evidence="3 4">CCMP1102</strain>
    </source>
</reference>
<dbReference type="AlphaFoldDB" id="A0A1E7FLP4"/>
<keyword evidence="4" id="KW-1185">Reference proteome</keyword>
<dbReference type="KEGG" id="fcy:FRACYDRAFT_237336"/>
<name>A0A1E7FLP4_9STRA</name>
<feature type="compositionally biased region" description="Low complexity" evidence="1">
    <location>
        <begin position="182"/>
        <end position="193"/>
    </location>
</feature>
<dbReference type="InParanoid" id="A0A1E7FLP4"/>
<dbReference type="Proteomes" id="UP000095751">
    <property type="component" value="Unassembled WGS sequence"/>
</dbReference>
<feature type="domain" description="Zinc finger" evidence="2">
    <location>
        <begin position="296"/>
        <end position="328"/>
    </location>
</feature>
<evidence type="ECO:0000256" key="1">
    <source>
        <dbReference type="SAM" id="MobiDB-lite"/>
    </source>
</evidence>
<proteinExistence type="predicted"/>
<evidence type="ECO:0000313" key="3">
    <source>
        <dbReference type="EMBL" id="OEU19044.1"/>
    </source>
</evidence>
<sequence length="374" mass="41607">MEEEDEFGSFPDGIDFDALDEAVTTQFSSQTPRRSLCAAYNKHSRSNSTSPSPMTMMTRTTSTTQDTTTPSITQVYDDNDEFGSFPDGINFTMLDKAIYQRLNSKPQPRVEVVGSTSNMRNTSTSDIIVINDSDSDSDDEEEDVGKRRGGRRNNIVINDSDSDSDEEKEVVGKRRGGRRNVTSSPTATATSESVGGAKKNQDDIIIIGETLTSEQLLKRKFDSAVTNGNIIVIDADADADAAISNCETFKKRQKVDVDTSPFTQQCQIIISPEKELQQQPQATVQHQKINGRHICRYFGTFQCPECHKRWKTANCWKGIKQACKRCDVFSFPIRKDKLDGRPSSKRMGGSGDGHDSNRCGLCRRLGYKSPCFQP</sequence>
<feature type="region of interest" description="Disordered" evidence="1">
    <location>
        <begin position="109"/>
        <end position="198"/>
    </location>
</feature>
<feature type="compositionally biased region" description="Low complexity" evidence="1">
    <location>
        <begin position="46"/>
        <end position="71"/>
    </location>
</feature>
<feature type="compositionally biased region" description="Acidic residues" evidence="1">
    <location>
        <begin position="133"/>
        <end position="143"/>
    </location>
</feature>
<dbReference type="OrthoDB" id="10038672at2759"/>
<evidence type="ECO:0000259" key="2">
    <source>
        <dbReference type="Pfam" id="PF17180"/>
    </source>
</evidence>
<dbReference type="InterPro" id="IPR033446">
    <property type="entry name" value="ZCCHC24_Znf-3CxxC"/>
</dbReference>
<dbReference type="EMBL" id="KV784356">
    <property type="protein sequence ID" value="OEU19044.1"/>
    <property type="molecule type" value="Genomic_DNA"/>
</dbReference>
<dbReference type="Pfam" id="PF17180">
    <property type="entry name" value="Zn_ribbon_3CxxC_2"/>
    <property type="match status" value="1"/>
</dbReference>
<feature type="compositionally biased region" description="Polar residues" evidence="1">
    <location>
        <begin position="114"/>
        <end position="126"/>
    </location>
</feature>
<feature type="region of interest" description="Disordered" evidence="1">
    <location>
        <begin position="40"/>
        <end position="71"/>
    </location>
</feature>
<protein>
    <recommendedName>
        <fullName evidence="2">Zinc finger domain-containing protein</fullName>
    </recommendedName>
</protein>